<feature type="transmembrane region" description="Helical" evidence="1">
    <location>
        <begin position="40"/>
        <end position="61"/>
    </location>
</feature>
<dbReference type="AlphaFoldDB" id="A0A366EMX5"/>
<keyword evidence="1" id="KW-0472">Membrane</keyword>
<reference evidence="3 4" key="1">
    <citation type="submission" date="2018-06" db="EMBL/GenBank/DDBJ databases">
        <title>Genomic Encyclopedia of Type Strains, Phase IV (KMG-IV): sequencing the most valuable type-strain genomes for metagenomic binning, comparative biology and taxonomic classification.</title>
        <authorList>
            <person name="Goeker M."/>
        </authorList>
    </citation>
    <scope>NUCLEOTIDE SEQUENCE [LARGE SCALE GENOMIC DNA]</scope>
    <source>
        <strain evidence="3 4">DSM 24875</strain>
    </source>
</reference>
<evidence type="ECO:0000313" key="4">
    <source>
        <dbReference type="Proteomes" id="UP000253529"/>
    </source>
</evidence>
<dbReference type="Proteomes" id="UP000253529">
    <property type="component" value="Unassembled WGS sequence"/>
</dbReference>
<name>A0A366EMX5_9HYPH</name>
<keyword evidence="1" id="KW-1133">Transmembrane helix</keyword>
<protein>
    <submittedName>
        <fullName evidence="3">Uncharacterized protein DUF4105</fullName>
    </submittedName>
</protein>
<dbReference type="RefSeq" id="WP_113893177.1">
    <property type="nucleotide sequence ID" value="NZ_QNRK01000049.1"/>
</dbReference>
<dbReference type="Pfam" id="PF13387">
    <property type="entry name" value="Lnb_N"/>
    <property type="match status" value="1"/>
</dbReference>
<sequence>MTAGRVVSAILMLLLALLIVAPIGLWSALALWFRCPGPDAVRAVAAGFAAVAAIAAIVALFTRLRWRALGAFALAFAGILVWWSTITPPQGGNWTADVARQTTGTIDGDILTLTDVRDFDWRSDDDFTEAWETRRYDLSKLKALDLILSYWAGPQMAHLIMSFEFDDGQVLAWSLEVRREKGSVYSPVADAFRSHTLVSIAATERDVVRLRSNVRGEDVQLYRLRASPAAIRTLLVGYVDEADALAREPRWYNSLTTNCTTAVTRLIRSLGGVLPFDWRLIVNGYLPSYLYDHGAVTNAIPLAELIERARIDARAKAADGSPDFSRLIRVGVPAPDGKPLM</sequence>
<accession>A0A366EMX5</accession>
<comment type="caution">
    <text evidence="3">The sequence shown here is derived from an EMBL/GenBank/DDBJ whole genome shotgun (WGS) entry which is preliminary data.</text>
</comment>
<feature type="transmembrane region" description="Helical" evidence="1">
    <location>
        <begin position="68"/>
        <end position="85"/>
    </location>
</feature>
<evidence type="ECO:0000259" key="2">
    <source>
        <dbReference type="Pfam" id="PF13387"/>
    </source>
</evidence>
<proteinExistence type="predicted"/>
<dbReference type="EMBL" id="QNRK01000049">
    <property type="protein sequence ID" value="RBP02805.1"/>
    <property type="molecule type" value="Genomic_DNA"/>
</dbReference>
<evidence type="ECO:0000256" key="1">
    <source>
        <dbReference type="SAM" id="Phobius"/>
    </source>
</evidence>
<dbReference type="InterPro" id="IPR025178">
    <property type="entry name" value="Lnb_N"/>
</dbReference>
<evidence type="ECO:0000313" key="3">
    <source>
        <dbReference type="EMBL" id="RBP02805.1"/>
    </source>
</evidence>
<gene>
    <name evidence="3" type="ORF">DFR50_1494</name>
</gene>
<dbReference type="OrthoDB" id="274718at2"/>
<feature type="domain" description="Lnb N-terminal periplasmic" evidence="2">
    <location>
        <begin position="128"/>
        <end position="283"/>
    </location>
</feature>
<keyword evidence="4" id="KW-1185">Reference proteome</keyword>
<organism evidence="3 4">
    <name type="scientific">Roseiarcus fermentans</name>
    <dbReference type="NCBI Taxonomy" id="1473586"/>
    <lineage>
        <taxon>Bacteria</taxon>
        <taxon>Pseudomonadati</taxon>
        <taxon>Pseudomonadota</taxon>
        <taxon>Alphaproteobacteria</taxon>
        <taxon>Hyphomicrobiales</taxon>
        <taxon>Roseiarcaceae</taxon>
        <taxon>Roseiarcus</taxon>
    </lineage>
</organism>
<keyword evidence="1" id="KW-0812">Transmembrane</keyword>